<sequence length="107" mass="11605">MRKMLTLFVAVALVSGFAFAAIAQDKGPAEIKMPVNMGDVTFSHGKHQEMVGDCAICHHTGLDDPSCKSCHGSKPDAPKAKKVFHKLCKDCHKKEAGPTKCKECHIK</sequence>
<dbReference type="Proteomes" id="UP000184171">
    <property type="component" value="Unassembled WGS sequence"/>
</dbReference>
<dbReference type="Pfam" id="PF02085">
    <property type="entry name" value="Cytochrom_CIII"/>
    <property type="match status" value="1"/>
</dbReference>
<feature type="binding site" description="axial binding residue" evidence="6">
    <location>
        <position position="105"/>
    </location>
    <ligand>
        <name>heme c</name>
        <dbReference type="ChEBI" id="CHEBI:61717"/>
        <label>1</label>
    </ligand>
    <ligandPart>
        <name>Fe</name>
        <dbReference type="ChEBI" id="CHEBI:18248"/>
    </ligandPart>
</feature>
<evidence type="ECO:0000256" key="7">
    <source>
        <dbReference type="SAM" id="SignalP"/>
    </source>
</evidence>
<evidence type="ECO:0000256" key="6">
    <source>
        <dbReference type="PIRSR" id="PIRSR602322-1"/>
    </source>
</evidence>
<feature type="binding site" description="axial binding residue" evidence="6">
    <location>
        <position position="71"/>
    </location>
    <ligand>
        <name>heme c</name>
        <dbReference type="ChEBI" id="CHEBI:61717"/>
        <label>1</label>
    </ligand>
    <ligandPart>
        <name>Fe</name>
        <dbReference type="ChEBI" id="CHEBI:18248"/>
    </ligandPart>
</feature>
<dbReference type="Gene3D" id="3.90.10.10">
    <property type="entry name" value="Cytochrome C3"/>
    <property type="match status" value="1"/>
</dbReference>
<evidence type="ECO:0000256" key="4">
    <source>
        <dbReference type="ARBA" id="ARBA00022982"/>
    </source>
</evidence>
<dbReference type="PRINTS" id="PR00609">
    <property type="entry name" value="CYTOCHROMEC3"/>
</dbReference>
<keyword evidence="4" id="KW-0249">Electron transport</keyword>
<dbReference type="GO" id="GO:0046872">
    <property type="term" value="F:metal ion binding"/>
    <property type="evidence" value="ECO:0007669"/>
    <property type="project" value="UniProtKB-KW"/>
</dbReference>
<evidence type="ECO:0000256" key="2">
    <source>
        <dbReference type="ARBA" id="ARBA00022617"/>
    </source>
</evidence>
<feature type="binding site" description="axial binding residue" evidence="6">
    <location>
        <position position="57"/>
    </location>
    <ligand>
        <name>heme c</name>
        <dbReference type="ChEBI" id="CHEBI:61717"/>
        <label>1</label>
    </ligand>
    <ligandPart>
        <name>Fe</name>
        <dbReference type="ChEBI" id="CHEBI:18248"/>
    </ligandPart>
</feature>
<feature type="binding site" description="axial binding residue" evidence="6">
    <location>
        <position position="58"/>
    </location>
    <ligand>
        <name>heme c</name>
        <dbReference type="ChEBI" id="CHEBI:61717"/>
        <label>1</label>
    </ligand>
    <ligandPart>
        <name>Fe</name>
        <dbReference type="ChEBI" id="CHEBI:18248"/>
    </ligandPart>
</feature>
<keyword evidence="7" id="KW-0732">Signal</keyword>
<dbReference type="SUPFAM" id="SSF48695">
    <property type="entry name" value="Multiheme cytochromes"/>
    <property type="match status" value="1"/>
</dbReference>
<evidence type="ECO:0000256" key="5">
    <source>
        <dbReference type="ARBA" id="ARBA00023004"/>
    </source>
</evidence>
<feature type="binding site" description="axial binding residue" evidence="6">
    <location>
        <position position="54"/>
    </location>
    <ligand>
        <name>heme c</name>
        <dbReference type="ChEBI" id="CHEBI:61717"/>
        <label>3</label>
    </ligand>
    <ligandPart>
        <name>Fe</name>
        <dbReference type="ChEBI" id="CHEBI:18248"/>
    </ligandPart>
</feature>
<proteinExistence type="predicted"/>
<feature type="signal peptide" evidence="7">
    <location>
        <begin position="1"/>
        <end position="20"/>
    </location>
</feature>
<feature type="binding site" description="axial binding residue" evidence="6">
    <location>
        <position position="91"/>
    </location>
    <ligand>
        <name>heme c</name>
        <dbReference type="ChEBI" id="CHEBI:61717"/>
        <label>1</label>
    </ligand>
    <ligandPart>
        <name>Fe</name>
        <dbReference type="ChEBI" id="CHEBI:18248"/>
    </ligandPart>
</feature>
<dbReference type="InterPro" id="IPR002322">
    <property type="entry name" value="Cyt_c_III"/>
</dbReference>
<dbReference type="RefSeq" id="WP_208610100.1">
    <property type="nucleotide sequence ID" value="NZ_FQZT01000001.1"/>
</dbReference>
<feature type="binding site" description="axial binding residue" evidence="6">
    <location>
        <position position="101"/>
    </location>
    <ligand>
        <name>heme c</name>
        <dbReference type="ChEBI" id="CHEBI:61717"/>
        <label>1</label>
    </ligand>
    <ligandPart>
        <name>Fe</name>
        <dbReference type="ChEBI" id="CHEBI:18248"/>
    </ligandPart>
</feature>
<evidence type="ECO:0000313" key="10">
    <source>
        <dbReference type="Proteomes" id="UP000184171"/>
    </source>
</evidence>
<accession>A0A1M6B9V1</accession>
<feature type="binding site" description="axial binding residue" evidence="6">
    <location>
        <position position="88"/>
    </location>
    <ligand>
        <name>heme c</name>
        <dbReference type="ChEBI" id="CHEBI:61717"/>
        <label>1</label>
    </ligand>
    <ligandPart>
        <name>Fe</name>
        <dbReference type="ChEBI" id="CHEBI:18248"/>
    </ligandPart>
</feature>
<dbReference type="STRING" id="1122189.SAMN02745165_00091"/>
<feature type="binding site" description="axial binding residue" evidence="6">
    <location>
        <position position="44"/>
    </location>
    <ligand>
        <name>heme c</name>
        <dbReference type="ChEBI" id="CHEBI:61717"/>
        <label>1</label>
    </ligand>
    <ligandPart>
        <name>Fe</name>
        <dbReference type="ChEBI" id="CHEBI:18248"/>
    </ligandPart>
</feature>
<dbReference type="AlphaFoldDB" id="A0A1M6B9V1"/>
<reference evidence="9 10" key="1">
    <citation type="submission" date="2016-11" db="EMBL/GenBank/DDBJ databases">
        <authorList>
            <person name="Jaros S."/>
            <person name="Januszkiewicz K."/>
            <person name="Wedrychowicz H."/>
        </authorList>
    </citation>
    <scope>NUCLEOTIDE SEQUENCE [LARGE SCALE GENOMIC DNA]</scope>
    <source>
        <strain evidence="9 10">DSM 5091</strain>
    </source>
</reference>
<feature type="binding site" description="axial binding residue" evidence="6">
    <location>
        <position position="47"/>
    </location>
    <ligand>
        <name>heme c</name>
        <dbReference type="ChEBI" id="CHEBI:61717"/>
        <label>1</label>
    </ligand>
    <ligandPart>
        <name>Fe</name>
        <dbReference type="ChEBI" id="CHEBI:18248"/>
    </ligandPart>
</feature>
<comment type="cofactor">
    <cofactor evidence="6">
        <name>heme c</name>
        <dbReference type="ChEBI" id="CHEBI:61717"/>
    </cofactor>
    <text evidence="6">Binds 4 heme c groups covalently per monomer.</text>
</comment>
<dbReference type="GO" id="GO:0020037">
    <property type="term" value="F:heme binding"/>
    <property type="evidence" value="ECO:0007669"/>
    <property type="project" value="InterPro"/>
</dbReference>
<evidence type="ECO:0000313" key="9">
    <source>
        <dbReference type="EMBL" id="SHI45466.1"/>
    </source>
</evidence>
<dbReference type="InterPro" id="IPR036280">
    <property type="entry name" value="Multihaem_cyt_sf"/>
</dbReference>
<evidence type="ECO:0000256" key="1">
    <source>
        <dbReference type="ARBA" id="ARBA00022448"/>
    </source>
</evidence>
<feature type="binding site" description="axial binding residue" evidence="6">
    <location>
        <position position="70"/>
    </location>
    <ligand>
        <name>heme c</name>
        <dbReference type="ChEBI" id="CHEBI:61717"/>
        <label>1</label>
    </ligand>
    <ligandPart>
        <name>Fe</name>
        <dbReference type="ChEBI" id="CHEBI:18248"/>
    </ligandPart>
</feature>
<keyword evidence="1" id="KW-0813">Transport</keyword>
<organism evidence="9 10">
    <name type="scientific">Malonomonas rubra DSM 5091</name>
    <dbReference type="NCBI Taxonomy" id="1122189"/>
    <lineage>
        <taxon>Bacteria</taxon>
        <taxon>Pseudomonadati</taxon>
        <taxon>Thermodesulfobacteriota</taxon>
        <taxon>Desulfuromonadia</taxon>
        <taxon>Desulfuromonadales</taxon>
        <taxon>Geopsychrobacteraceae</taxon>
        <taxon>Malonomonas</taxon>
    </lineage>
</organism>
<keyword evidence="10" id="KW-1185">Reference proteome</keyword>
<evidence type="ECO:0000256" key="3">
    <source>
        <dbReference type="ARBA" id="ARBA00022723"/>
    </source>
</evidence>
<keyword evidence="3 6" id="KW-0479">Metal-binding</keyword>
<evidence type="ECO:0000259" key="8">
    <source>
        <dbReference type="Pfam" id="PF02085"/>
    </source>
</evidence>
<dbReference type="CDD" id="cd08168">
    <property type="entry name" value="Cytochrom_C3"/>
    <property type="match status" value="1"/>
</dbReference>
<protein>
    <submittedName>
        <fullName evidence="9">Class III cytochrome C family protein</fullName>
    </submittedName>
</protein>
<gene>
    <name evidence="9" type="ORF">SAMN02745165_00091</name>
</gene>
<keyword evidence="2 6" id="KW-0349">Heme</keyword>
<feature type="domain" description="Class III cytochrome C" evidence="8">
    <location>
        <begin position="26"/>
        <end position="105"/>
    </location>
</feature>
<keyword evidence="5 6" id="KW-0408">Iron</keyword>
<feature type="binding site" description="axial binding residue" evidence="6">
    <location>
        <position position="59"/>
    </location>
    <ligand>
        <name>heme c</name>
        <dbReference type="ChEBI" id="CHEBI:61717"/>
        <label>1</label>
    </ligand>
    <ligandPart>
        <name>Fe</name>
        <dbReference type="ChEBI" id="CHEBI:18248"/>
    </ligandPart>
</feature>
<dbReference type="InterPro" id="IPR020942">
    <property type="entry name" value="Cyt_c_III_dom"/>
</dbReference>
<feature type="chain" id="PRO_5012432146" evidence="7">
    <location>
        <begin position="21"/>
        <end position="107"/>
    </location>
</feature>
<name>A0A1M6B9V1_MALRU</name>
<dbReference type="GO" id="GO:0009055">
    <property type="term" value="F:electron transfer activity"/>
    <property type="evidence" value="ECO:0007669"/>
    <property type="project" value="InterPro"/>
</dbReference>
<dbReference type="EMBL" id="FQZT01000001">
    <property type="protein sequence ID" value="SHI45466.1"/>
    <property type="molecule type" value="Genomic_DNA"/>
</dbReference>
<feature type="binding site" description="axial binding residue" evidence="6">
    <location>
        <position position="104"/>
    </location>
    <ligand>
        <name>heme c</name>
        <dbReference type="ChEBI" id="CHEBI:61717"/>
        <label>1</label>
    </ligand>
    <ligandPart>
        <name>Fe</name>
        <dbReference type="ChEBI" id="CHEBI:18248"/>
    </ligandPart>
</feature>
<feature type="binding site" description="axial binding residue" evidence="6">
    <location>
        <position position="92"/>
    </location>
    <ligand>
        <name>heme c</name>
        <dbReference type="ChEBI" id="CHEBI:61717"/>
        <label>1</label>
    </ligand>
    <ligandPart>
        <name>Fe</name>
        <dbReference type="ChEBI" id="CHEBI:18248"/>
    </ligandPart>
</feature>